<feature type="region of interest" description="Disordered" evidence="1">
    <location>
        <begin position="1"/>
        <end position="122"/>
    </location>
</feature>
<gene>
    <name evidence="3" type="ORF">KSMBR1_2857</name>
</gene>
<feature type="transmembrane region" description="Helical" evidence="2">
    <location>
        <begin position="143"/>
        <end position="162"/>
    </location>
</feature>
<organism evidence="3 4">
    <name type="scientific">Kuenenia stuttgartiensis</name>
    <dbReference type="NCBI Taxonomy" id="174633"/>
    <lineage>
        <taxon>Bacteria</taxon>
        <taxon>Pseudomonadati</taxon>
        <taxon>Planctomycetota</taxon>
        <taxon>Candidatus Brocadiia</taxon>
        <taxon>Candidatus Brocadiales</taxon>
        <taxon>Candidatus Brocadiaceae</taxon>
        <taxon>Candidatus Kuenenia</taxon>
    </lineage>
</organism>
<sequence length="318" mass="35043">MVKGSDSKVFFELFKKPQEKDGVQKEELQPNAEAAETTPPQEVGTPVTQNEKPESKGLTTNPPPASASSEMRGKSGTSDPLQWIKNTSTEALSIEKKTEKRHATHGPITPEPIPSKQTIATPPAPLRDEVVLRKDEVVLRQETLIIGAIAATFLSVACFFVGHKAGYNKGITNQAEEWLETIEPKKTQPGGIGQLKHIDAPKEKTAKDTASKVEKKSGSDAKLVIQDNAIIKDRWTIRVISYKNSKANVQRAKEIAGMLQESLGYSSFVVNTGKELFVCVGEFDDLNSADLTKTQRDVANFEYQNKKQFSGCYPVRMR</sequence>
<feature type="compositionally biased region" description="Basic and acidic residues" evidence="1">
    <location>
        <begin position="13"/>
        <end position="28"/>
    </location>
</feature>
<reference evidence="4" key="1">
    <citation type="submission" date="2017-10" db="EMBL/GenBank/DDBJ databases">
        <authorList>
            <person name="Frank J."/>
        </authorList>
    </citation>
    <scope>NUCLEOTIDE SEQUENCE [LARGE SCALE GENOMIC DNA]</scope>
</reference>
<dbReference type="Proteomes" id="UP000221734">
    <property type="component" value="Chromosome Kuenenia_stuttgartiensis_MBR1"/>
</dbReference>
<evidence type="ECO:0000313" key="3">
    <source>
        <dbReference type="EMBL" id="SOH05338.1"/>
    </source>
</evidence>
<dbReference type="KEGG" id="kst:KSMBR1_2857"/>
<dbReference type="EMBL" id="LT934425">
    <property type="protein sequence ID" value="SOH05338.1"/>
    <property type="molecule type" value="Genomic_DNA"/>
</dbReference>
<keyword evidence="2" id="KW-1133">Transmembrane helix</keyword>
<accession>A0A2C9CIA8</accession>
<name>A0A2C9CIA8_KUEST</name>
<proteinExistence type="predicted"/>
<dbReference type="OrthoDB" id="263388at2"/>
<evidence type="ECO:0000256" key="2">
    <source>
        <dbReference type="SAM" id="Phobius"/>
    </source>
</evidence>
<feature type="compositionally biased region" description="Polar residues" evidence="1">
    <location>
        <begin position="75"/>
        <end position="91"/>
    </location>
</feature>
<protein>
    <submittedName>
        <fullName evidence="3">Uncharacterized protein</fullName>
    </submittedName>
</protein>
<keyword evidence="2" id="KW-0812">Transmembrane</keyword>
<keyword evidence="4" id="KW-1185">Reference proteome</keyword>
<dbReference type="AlphaFoldDB" id="A0A2C9CIA8"/>
<keyword evidence="2" id="KW-0472">Membrane</keyword>
<dbReference type="RefSeq" id="WP_099325930.1">
    <property type="nucleotide sequence ID" value="NZ_LT934425.1"/>
</dbReference>
<evidence type="ECO:0000313" key="4">
    <source>
        <dbReference type="Proteomes" id="UP000221734"/>
    </source>
</evidence>
<evidence type="ECO:0000256" key="1">
    <source>
        <dbReference type="SAM" id="MobiDB-lite"/>
    </source>
</evidence>